<dbReference type="AlphaFoldDB" id="A0A8S0UHF5"/>
<sequence length="81" mass="8480">VSGRTLAVRVNRLTTSCPVLPGPGCVRPAYSFLVPRVPAEVPAVAPARPAPTNTLSGHCRADARLVRPSQARGESAVRPAR</sequence>
<gene>
    <name evidence="1" type="ORF">OLEA9_A001369</name>
</gene>
<feature type="non-terminal residue" evidence="1">
    <location>
        <position position="1"/>
    </location>
</feature>
<reference evidence="1 2" key="1">
    <citation type="submission" date="2019-12" db="EMBL/GenBank/DDBJ databases">
        <authorList>
            <person name="Alioto T."/>
            <person name="Alioto T."/>
            <person name="Gomez Garrido J."/>
        </authorList>
    </citation>
    <scope>NUCLEOTIDE SEQUENCE [LARGE SCALE GENOMIC DNA]</scope>
</reference>
<accession>A0A8S0UHF5</accession>
<evidence type="ECO:0000313" key="2">
    <source>
        <dbReference type="Proteomes" id="UP000594638"/>
    </source>
</evidence>
<proteinExistence type="predicted"/>
<organism evidence="1 2">
    <name type="scientific">Olea europaea subsp. europaea</name>
    <dbReference type="NCBI Taxonomy" id="158383"/>
    <lineage>
        <taxon>Eukaryota</taxon>
        <taxon>Viridiplantae</taxon>
        <taxon>Streptophyta</taxon>
        <taxon>Embryophyta</taxon>
        <taxon>Tracheophyta</taxon>
        <taxon>Spermatophyta</taxon>
        <taxon>Magnoliopsida</taxon>
        <taxon>eudicotyledons</taxon>
        <taxon>Gunneridae</taxon>
        <taxon>Pentapetalae</taxon>
        <taxon>asterids</taxon>
        <taxon>lamiids</taxon>
        <taxon>Lamiales</taxon>
        <taxon>Oleaceae</taxon>
        <taxon>Oleeae</taxon>
        <taxon>Olea</taxon>
    </lineage>
</organism>
<keyword evidence="2" id="KW-1185">Reference proteome</keyword>
<evidence type="ECO:0000313" key="1">
    <source>
        <dbReference type="EMBL" id="CAA3019414.1"/>
    </source>
</evidence>
<dbReference type="EMBL" id="CACTIH010008448">
    <property type="protein sequence ID" value="CAA3019414.1"/>
    <property type="molecule type" value="Genomic_DNA"/>
</dbReference>
<protein>
    <submittedName>
        <fullName evidence="1">Uncharacterized protein</fullName>
    </submittedName>
</protein>
<feature type="non-terminal residue" evidence="1">
    <location>
        <position position="81"/>
    </location>
</feature>
<name>A0A8S0UHF5_OLEEU</name>
<dbReference type="Gramene" id="OE9A001369T1">
    <property type="protein sequence ID" value="OE9A001369C1"/>
    <property type="gene ID" value="OE9A001369"/>
</dbReference>
<comment type="caution">
    <text evidence="1">The sequence shown here is derived from an EMBL/GenBank/DDBJ whole genome shotgun (WGS) entry which is preliminary data.</text>
</comment>
<dbReference type="Proteomes" id="UP000594638">
    <property type="component" value="Unassembled WGS sequence"/>
</dbReference>